<feature type="disulfide bond" evidence="7">
    <location>
        <begin position="427"/>
        <end position="439"/>
    </location>
</feature>
<protein>
    <submittedName>
        <fullName evidence="8">Uncharacterized protein</fullName>
    </submittedName>
</protein>
<keyword evidence="4" id="KW-1133">Transmembrane helix</keyword>
<evidence type="ECO:0000256" key="4">
    <source>
        <dbReference type="ARBA" id="ARBA00022989"/>
    </source>
</evidence>
<accession>A0A814R416</accession>
<dbReference type="SMART" id="SM00192">
    <property type="entry name" value="LDLa"/>
    <property type="match status" value="4"/>
</dbReference>
<evidence type="ECO:0000256" key="1">
    <source>
        <dbReference type="ARBA" id="ARBA00004167"/>
    </source>
</evidence>
<dbReference type="Gene3D" id="4.10.400.10">
    <property type="entry name" value="Low-density Lipoprotein Receptor"/>
    <property type="match status" value="1"/>
</dbReference>
<dbReference type="AlphaFoldDB" id="A0A814R416"/>
<sequence length="645" mass="75891">MNVKTMNFDVQMECALQKYSGSMVGHYDCMDWSDEYNSGIGDWCWLEPDAIDCDEHLCLPPLYSCGDGQCISWNPLMAIERILDFDEDCFNMRNLNYMCELIYPQPTWTLVDGLCWPDIGYDDPRYPPWNMMNTSNLTNDEICQYLFRCALSDGFEYDCPCNKQNCTEMMINTCKYSEHLISYPPKGLINSNIIILYKYDHSLDNPSFRSFLTGNIKCRGYEFQTDVLLEFYIQKYVDDDHFINHFLCKLDNSEFGYRNISSQYQYDKFCWNNSLTFNRRPYAVNTRVCSSSKECISQYRINDGSRDCFDLEDESDVLNKSYCTGNVGRHRFQCHNNERKCLPVTKLDTKKTFFCSNRYDKSWYGNGIPLQNQLRCKPEETTDCHHIKNFQQQNLKGRMFFQSHCDTFWDSDTHIDEMSSSCQYWVCRDYQYQCRTGQCIPENWVCDGEWDCPDASDEEGFVLIEKTSKHNNRLPNFQSLLEKCREKYSKSPFSNVCNTSFEFGCYLSQVPNPLNVSLYRPCINLTQIGDRIVDCYNAYDERNTFSINSNMRRMWGLHFLCADKHLSYESACTHLLNCTDIQCSYNRDETGLCSDKNDFVCLKENQCKKNGWCNGTFDCFYGEDEYWCSSHPRVTDSTAYRYEKN</sequence>
<evidence type="ECO:0000256" key="2">
    <source>
        <dbReference type="ARBA" id="ARBA00022692"/>
    </source>
</evidence>
<dbReference type="SUPFAM" id="SSF57424">
    <property type="entry name" value="LDL receptor-like module"/>
    <property type="match status" value="2"/>
</dbReference>
<evidence type="ECO:0000313" key="8">
    <source>
        <dbReference type="EMBL" id="CAF1128040.1"/>
    </source>
</evidence>
<dbReference type="PRINTS" id="PR00261">
    <property type="entry name" value="LDLRECEPTOR"/>
</dbReference>
<proteinExistence type="predicted"/>
<feature type="disulfide bond" evidence="7">
    <location>
        <begin position="434"/>
        <end position="452"/>
    </location>
</feature>
<gene>
    <name evidence="8" type="ORF">XAT740_LOCUS19749</name>
</gene>
<organism evidence="8 9">
    <name type="scientific">Adineta ricciae</name>
    <name type="common">Rotifer</name>
    <dbReference type="NCBI Taxonomy" id="249248"/>
    <lineage>
        <taxon>Eukaryota</taxon>
        <taxon>Metazoa</taxon>
        <taxon>Spiralia</taxon>
        <taxon>Gnathifera</taxon>
        <taxon>Rotifera</taxon>
        <taxon>Eurotatoria</taxon>
        <taxon>Bdelloidea</taxon>
        <taxon>Adinetida</taxon>
        <taxon>Adinetidae</taxon>
        <taxon>Adineta</taxon>
    </lineage>
</organism>
<keyword evidence="6 7" id="KW-1015">Disulfide bond</keyword>
<keyword evidence="9" id="KW-1185">Reference proteome</keyword>
<comment type="caution">
    <text evidence="8">The sequence shown here is derived from an EMBL/GenBank/DDBJ whole genome shotgun (WGS) entry which is preliminary data.</text>
</comment>
<evidence type="ECO:0000256" key="3">
    <source>
        <dbReference type="ARBA" id="ARBA00022737"/>
    </source>
</evidence>
<reference evidence="8" key="1">
    <citation type="submission" date="2021-02" db="EMBL/GenBank/DDBJ databases">
        <authorList>
            <person name="Nowell W R."/>
        </authorList>
    </citation>
    <scope>NUCLEOTIDE SEQUENCE</scope>
</reference>
<dbReference type="Pfam" id="PF00057">
    <property type="entry name" value="Ldl_recept_a"/>
    <property type="match status" value="1"/>
</dbReference>
<keyword evidence="3" id="KW-0677">Repeat</keyword>
<evidence type="ECO:0000256" key="5">
    <source>
        <dbReference type="ARBA" id="ARBA00023136"/>
    </source>
</evidence>
<comment type="caution">
    <text evidence="7">Lacks conserved residue(s) required for the propagation of feature annotation.</text>
</comment>
<dbReference type="GO" id="GO:0016192">
    <property type="term" value="P:vesicle-mediated transport"/>
    <property type="evidence" value="ECO:0007669"/>
    <property type="project" value="UniProtKB-ARBA"/>
</dbReference>
<keyword evidence="5" id="KW-0472">Membrane</keyword>
<dbReference type="EMBL" id="CAJNOR010001356">
    <property type="protein sequence ID" value="CAF1128040.1"/>
    <property type="molecule type" value="Genomic_DNA"/>
</dbReference>
<dbReference type="GO" id="GO:0005886">
    <property type="term" value="C:plasma membrane"/>
    <property type="evidence" value="ECO:0007669"/>
    <property type="project" value="TreeGrafter"/>
</dbReference>
<dbReference type="Proteomes" id="UP000663828">
    <property type="component" value="Unassembled WGS sequence"/>
</dbReference>
<dbReference type="InterPro" id="IPR002172">
    <property type="entry name" value="LDrepeatLR_classA_rpt"/>
</dbReference>
<evidence type="ECO:0000256" key="7">
    <source>
        <dbReference type="PROSITE-ProRule" id="PRU00124"/>
    </source>
</evidence>
<dbReference type="PANTHER" id="PTHR24270">
    <property type="entry name" value="LOW-DENSITY LIPOPROTEIN RECEPTOR-RELATED"/>
    <property type="match status" value="1"/>
</dbReference>
<dbReference type="PROSITE" id="PS50068">
    <property type="entry name" value="LDLRA_2"/>
    <property type="match status" value="1"/>
</dbReference>
<evidence type="ECO:0000256" key="6">
    <source>
        <dbReference type="ARBA" id="ARBA00023157"/>
    </source>
</evidence>
<dbReference type="InterPro" id="IPR036055">
    <property type="entry name" value="LDL_receptor-like_sf"/>
</dbReference>
<name>A0A814R416_ADIRI</name>
<comment type="subcellular location">
    <subcellularLocation>
        <location evidence="1">Membrane</location>
        <topology evidence="1">Single-pass membrane protein</topology>
    </subcellularLocation>
</comment>
<keyword evidence="2" id="KW-0812">Transmembrane</keyword>
<dbReference type="CDD" id="cd00112">
    <property type="entry name" value="LDLa"/>
    <property type="match status" value="1"/>
</dbReference>
<evidence type="ECO:0000313" key="9">
    <source>
        <dbReference type="Proteomes" id="UP000663828"/>
    </source>
</evidence>
<dbReference type="InterPro" id="IPR050685">
    <property type="entry name" value="LDLR"/>
</dbReference>